<keyword evidence="4" id="KW-1185">Reference proteome</keyword>
<dbReference type="PANTHER" id="PTHR34136">
    <property type="match status" value="1"/>
</dbReference>
<reference evidence="3" key="1">
    <citation type="submission" date="2022-06" db="EMBL/GenBank/DDBJ databases">
        <title>Aeoliella straminimaris, a novel planctomycete from sediments.</title>
        <authorList>
            <person name="Vitorino I.R."/>
            <person name="Lage O.M."/>
        </authorList>
    </citation>
    <scope>NUCLEOTIDE SEQUENCE</scope>
    <source>
        <strain evidence="3">ICT_H6.2</strain>
    </source>
</reference>
<sequence>MKPATVSHVSLFGMKIDCVTLQGATNRVMAWCRGGRGEACRYVVTPNVDHAVQMSHNIELQKSYATASMVLADGAPIIGAARLLGRWLPERVAGSDLVPSVLAAAAEGERPLRIFLLGAGPGVAEQAAANIVSQYPGVEIVGTHCPPLGFELDPMANQAALDAVGAAEPDLLVVGLGAPKQELWVARHQDQIAAKVALCAGATIDFLAGEKKRSPVWLQRLGLEWFHRLVTEPRRLVRRYATDAVVFPRLVWREWRGASGVARATHARVC</sequence>
<dbReference type="CDD" id="cd06533">
    <property type="entry name" value="Glyco_transf_WecG_TagA"/>
    <property type="match status" value="1"/>
</dbReference>
<dbReference type="Pfam" id="PF03808">
    <property type="entry name" value="Glyco_tran_WecG"/>
    <property type="match status" value="1"/>
</dbReference>
<keyword evidence="2" id="KW-0808">Transferase</keyword>
<evidence type="ECO:0000313" key="3">
    <source>
        <dbReference type="EMBL" id="MCO6047293.1"/>
    </source>
</evidence>
<dbReference type="InterPro" id="IPR004629">
    <property type="entry name" value="WecG_TagA_CpsF"/>
</dbReference>
<dbReference type="GO" id="GO:0016758">
    <property type="term" value="F:hexosyltransferase activity"/>
    <property type="evidence" value="ECO:0007669"/>
    <property type="project" value="TreeGrafter"/>
</dbReference>
<gene>
    <name evidence="3" type="ORF">NG895_25615</name>
</gene>
<name>A0A9X2JJW9_9BACT</name>
<keyword evidence="1" id="KW-0328">Glycosyltransferase</keyword>
<accession>A0A9X2JJW9</accession>
<protein>
    <submittedName>
        <fullName evidence="3">WecB/TagA/CpsF family glycosyltransferase</fullName>
    </submittedName>
</protein>
<dbReference type="PANTHER" id="PTHR34136:SF1">
    <property type="entry name" value="UDP-N-ACETYL-D-MANNOSAMINURONIC ACID TRANSFERASE"/>
    <property type="match status" value="1"/>
</dbReference>
<evidence type="ECO:0000313" key="4">
    <source>
        <dbReference type="Proteomes" id="UP001155241"/>
    </source>
</evidence>
<dbReference type="NCBIfam" id="TIGR00696">
    <property type="entry name" value="wecG_tagA_cpsF"/>
    <property type="match status" value="1"/>
</dbReference>
<dbReference type="AlphaFoldDB" id="A0A9X2JJW9"/>
<comment type="caution">
    <text evidence="3">The sequence shown here is derived from an EMBL/GenBank/DDBJ whole genome shotgun (WGS) entry which is preliminary data.</text>
</comment>
<dbReference type="EMBL" id="JAMXLR010000091">
    <property type="protein sequence ID" value="MCO6047293.1"/>
    <property type="molecule type" value="Genomic_DNA"/>
</dbReference>
<organism evidence="3 4">
    <name type="scientific">Aeoliella straminimaris</name>
    <dbReference type="NCBI Taxonomy" id="2954799"/>
    <lineage>
        <taxon>Bacteria</taxon>
        <taxon>Pseudomonadati</taxon>
        <taxon>Planctomycetota</taxon>
        <taxon>Planctomycetia</taxon>
        <taxon>Pirellulales</taxon>
        <taxon>Lacipirellulaceae</taxon>
        <taxon>Aeoliella</taxon>
    </lineage>
</organism>
<dbReference type="Proteomes" id="UP001155241">
    <property type="component" value="Unassembled WGS sequence"/>
</dbReference>
<evidence type="ECO:0000256" key="1">
    <source>
        <dbReference type="ARBA" id="ARBA00022676"/>
    </source>
</evidence>
<dbReference type="RefSeq" id="WP_252855406.1">
    <property type="nucleotide sequence ID" value="NZ_JAMXLR010000091.1"/>
</dbReference>
<evidence type="ECO:0000256" key="2">
    <source>
        <dbReference type="ARBA" id="ARBA00022679"/>
    </source>
</evidence>
<proteinExistence type="predicted"/>